<dbReference type="RefSeq" id="WP_179704137.1">
    <property type="nucleotide sequence ID" value="NZ_JACCAU010000001.1"/>
</dbReference>
<dbReference type="Pfam" id="PF01924">
    <property type="entry name" value="HypD"/>
    <property type="match status" value="1"/>
</dbReference>
<dbReference type="Gene3D" id="3.40.50.11750">
    <property type="entry name" value="HypD, alpha/beta domain 1"/>
    <property type="match status" value="2"/>
</dbReference>
<dbReference type="InterPro" id="IPR002780">
    <property type="entry name" value="Hyd_form_HypD"/>
</dbReference>
<dbReference type="GO" id="GO:0005506">
    <property type="term" value="F:iron ion binding"/>
    <property type="evidence" value="ECO:0007669"/>
    <property type="project" value="TreeGrafter"/>
</dbReference>
<dbReference type="NCBIfam" id="TIGR00075">
    <property type="entry name" value="hypD"/>
    <property type="match status" value="1"/>
</dbReference>
<keyword evidence="3" id="KW-0408">Iron</keyword>
<organism evidence="4 5">
    <name type="scientific">Paraburkholderia bryophila</name>
    <dbReference type="NCBI Taxonomy" id="420952"/>
    <lineage>
        <taxon>Bacteria</taxon>
        <taxon>Pseudomonadati</taxon>
        <taxon>Pseudomonadota</taxon>
        <taxon>Betaproteobacteria</taxon>
        <taxon>Burkholderiales</taxon>
        <taxon>Burkholderiaceae</taxon>
        <taxon>Paraburkholderia</taxon>
    </lineage>
</organism>
<dbReference type="GO" id="GO:0051539">
    <property type="term" value="F:4 iron, 4 sulfur cluster binding"/>
    <property type="evidence" value="ECO:0007669"/>
    <property type="project" value="TreeGrafter"/>
</dbReference>
<protein>
    <submittedName>
        <fullName evidence="4">Hydrogenase expression/formation protein HypD</fullName>
    </submittedName>
</protein>
<gene>
    <name evidence="4" type="ORF">GGD41_007457</name>
</gene>
<name>A0A7Y9WG66_9BURK</name>
<dbReference type="PANTHER" id="PTHR30149:SF0">
    <property type="entry name" value="HYDROGENASE MATURATION FACTOR HYPD"/>
    <property type="match status" value="1"/>
</dbReference>
<accession>A0A7Y9WG66</accession>
<dbReference type="Proteomes" id="UP000572540">
    <property type="component" value="Unassembled WGS sequence"/>
</dbReference>
<dbReference type="GO" id="GO:0070025">
    <property type="term" value="F:carbon monoxide binding"/>
    <property type="evidence" value="ECO:0007669"/>
    <property type="project" value="TreeGrafter"/>
</dbReference>
<proteinExistence type="inferred from homology"/>
<evidence type="ECO:0000256" key="2">
    <source>
        <dbReference type="ARBA" id="ARBA00022723"/>
    </source>
</evidence>
<evidence type="ECO:0000313" key="5">
    <source>
        <dbReference type="Proteomes" id="UP000572540"/>
    </source>
</evidence>
<sequence length="432" mass="46858">MKYVDEFRDPDKARTLAREIRALVSRIERVKQRPLQIMEVCGGHTHTIFRYGIQQLLPDTVEFVHGPGCPVCVLPIGRVDDCVALAERPEVIFTTFGDAMRVPGSKKSLLKAKADGADVRMVYSPLDALKIAQLNPDREVIFFGLGFETTMPSTAMTVLQAHARKITNFSLFCNHITIIPTIKAILDAPDLQLDGFLGPGHVSMVIGTRPYDFIAREYRKPITVAGFEPLDVLQSMWMVIRQIAEGRCEVENQYGRIVPEDGNAQALSAVNQVFETREFFEWRGLGSIDRSGVRVREAFAGFDAERKFAMPNLSVADPKACQCGEVLKGLIRPHQCKVFGTACTPESPLGALMVSSEGACAAYYNYGRIDVSAIEERRRARQATAAGAVTAGCLGASAASIAECVDAGVASGTVSAIVEPVLTAGTLAASTA</sequence>
<dbReference type="Gene3D" id="6.10.20.100">
    <property type="match status" value="1"/>
</dbReference>
<dbReference type="PANTHER" id="PTHR30149">
    <property type="entry name" value="HYDROGENASE PROTEIN ASSEMBLY PROTEIN HYPD"/>
    <property type="match status" value="1"/>
</dbReference>
<evidence type="ECO:0000256" key="1">
    <source>
        <dbReference type="ARBA" id="ARBA00007888"/>
    </source>
</evidence>
<comment type="similarity">
    <text evidence="1">Belongs to the HypD family.</text>
</comment>
<reference evidence="4 5" key="1">
    <citation type="submission" date="2020-07" db="EMBL/GenBank/DDBJ databases">
        <title>Exploring microbial biodiversity for novel pathways involved in the catabolism of aromatic compounds derived from lignin.</title>
        <authorList>
            <person name="Elkins J."/>
        </authorList>
    </citation>
    <scope>NUCLEOTIDE SEQUENCE [LARGE SCALE GENOMIC DNA]</scope>
    <source>
        <strain evidence="4 5">H2C3B</strain>
    </source>
</reference>
<keyword evidence="2" id="KW-0479">Metal-binding</keyword>
<dbReference type="EMBL" id="JACCAU010000001">
    <property type="protein sequence ID" value="NYH20229.1"/>
    <property type="molecule type" value="Genomic_DNA"/>
</dbReference>
<dbReference type="InterPro" id="IPR042244">
    <property type="entry name" value="HypD_2_sf"/>
</dbReference>
<comment type="caution">
    <text evidence="4">The sequence shown here is derived from an EMBL/GenBank/DDBJ whole genome shotgun (WGS) entry which is preliminary data.</text>
</comment>
<dbReference type="GO" id="GO:0051604">
    <property type="term" value="P:protein maturation"/>
    <property type="evidence" value="ECO:0007669"/>
    <property type="project" value="TreeGrafter"/>
</dbReference>
<dbReference type="InterPro" id="IPR042243">
    <property type="entry name" value="HypD_1"/>
</dbReference>
<evidence type="ECO:0000256" key="3">
    <source>
        <dbReference type="ARBA" id="ARBA00023004"/>
    </source>
</evidence>
<evidence type="ECO:0000313" key="4">
    <source>
        <dbReference type="EMBL" id="NYH20229.1"/>
    </source>
</evidence>
<dbReference type="AlphaFoldDB" id="A0A7Y9WG66"/>